<protein>
    <submittedName>
        <fullName evidence="5">SDR family NAD(P)-dependent oxidoreductase</fullName>
    </submittedName>
</protein>
<feature type="domain" description="Ketoreductase" evidence="4">
    <location>
        <begin position="7"/>
        <end position="143"/>
    </location>
</feature>
<reference evidence="5 6" key="1">
    <citation type="submission" date="2018-10" db="EMBL/GenBank/DDBJ databases">
        <authorList>
            <person name="Li J."/>
        </authorList>
    </citation>
    <scope>NUCLEOTIDE SEQUENCE [LARGE SCALE GENOMIC DNA]</scope>
    <source>
        <strain evidence="5 6">JCM 11654</strain>
    </source>
</reference>
<evidence type="ECO:0000256" key="2">
    <source>
        <dbReference type="ARBA" id="ARBA00023002"/>
    </source>
</evidence>
<dbReference type="PRINTS" id="PR00081">
    <property type="entry name" value="GDHRDH"/>
</dbReference>
<keyword evidence="2" id="KW-0560">Oxidoreductase</keyword>
<dbReference type="SMART" id="SM00822">
    <property type="entry name" value="PKS_KR"/>
    <property type="match status" value="1"/>
</dbReference>
<dbReference type="RefSeq" id="WP_121688025.1">
    <property type="nucleotide sequence ID" value="NZ_RCUY01000005.1"/>
</dbReference>
<evidence type="ECO:0000256" key="3">
    <source>
        <dbReference type="RuleBase" id="RU000363"/>
    </source>
</evidence>
<dbReference type="InterPro" id="IPR002347">
    <property type="entry name" value="SDR_fam"/>
</dbReference>
<name>A0A3L7AU30_9MICO</name>
<dbReference type="SUPFAM" id="SSF51735">
    <property type="entry name" value="NAD(P)-binding Rossmann-fold domains"/>
    <property type="match status" value="1"/>
</dbReference>
<organism evidence="5 6">
    <name type="scientific">Mycetocola lacteus</name>
    <dbReference type="NCBI Taxonomy" id="76637"/>
    <lineage>
        <taxon>Bacteria</taxon>
        <taxon>Bacillati</taxon>
        <taxon>Actinomycetota</taxon>
        <taxon>Actinomycetes</taxon>
        <taxon>Micrococcales</taxon>
        <taxon>Microbacteriaceae</taxon>
        <taxon>Mycetocola</taxon>
    </lineage>
</organism>
<dbReference type="Gene3D" id="3.40.50.720">
    <property type="entry name" value="NAD(P)-binding Rossmann-like Domain"/>
    <property type="match status" value="1"/>
</dbReference>
<accession>A0A3L7AU30</accession>
<dbReference type="NCBIfam" id="NF006119">
    <property type="entry name" value="PRK08264.1-5"/>
    <property type="match status" value="1"/>
</dbReference>
<evidence type="ECO:0000256" key="1">
    <source>
        <dbReference type="ARBA" id="ARBA00006484"/>
    </source>
</evidence>
<dbReference type="InterPro" id="IPR057326">
    <property type="entry name" value="KR_dom"/>
</dbReference>
<dbReference type="PANTHER" id="PTHR44169:SF6">
    <property type="entry name" value="NADPH-DEPENDENT 1-ACYLDIHYDROXYACETONE PHOSPHATE REDUCTASE"/>
    <property type="match status" value="1"/>
</dbReference>
<dbReference type="Pfam" id="PF00106">
    <property type="entry name" value="adh_short"/>
    <property type="match status" value="1"/>
</dbReference>
<dbReference type="AlphaFoldDB" id="A0A3L7AU30"/>
<keyword evidence="6" id="KW-1185">Reference proteome</keyword>
<dbReference type="GO" id="GO:0016491">
    <property type="term" value="F:oxidoreductase activity"/>
    <property type="evidence" value="ECO:0007669"/>
    <property type="project" value="UniProtKB-KW"/>
</dbReference>
<comment type="similarity">
    <text evidence="1 3">Belongs to the short-chain dehydrogenases/reductases (SDR) family.</text>
</comment>
<comment type="caution">
    <text evidence="5">The sequence shown here is derived from an EMBL/GenBank/DDBJ whole genome shotgun (WGS) entry which is preliminary data.</text>
</comment>
<dbReference type="OrthoDB" id="3212478at2"/>
<gene>
    <name evidence="5" type="ORF">D9V34_06435</name>
</gene>
<dbReference type="Proteomes" id="UP000269438">
    <property type="component" value="Unassembled WGS sequence"/>
</dbReference>
<dbReference type="PRINTS" id="PR00080">
    <property type="entry name" value="SDRFAMILY"/>
</dbReference>
<evidence type="ECO:0000313" key="5">
    <source>
        <dbReference type="EMBL" id="RLP82882.1"/>
    </source>
</evidence>
<evidence type="ECO:0000259" key="4">
    <source>
        <dbReference type="SMART" id="SM00822"/>
    </source>
</evidence>
<dbReference type="InterPro" id="IPR036291">
    <property type="entry name" value="NAD(P)-bd_dom_sf"/>
</dbReference>
<proteinExistence type="inferred from homology"/>
<evidence type="ECO:0000313" key="6">
    <source>
        <dbReference type="Proteomes" id="UP000269438"/>
    </source>
</evidence>
<sequence length="236" mass="24576">MTTLTNAVVLVTGANGGLGIHFVEQALARGAAKVYATARTPRTWDDARVVPLRLDVTDPASIADVLAQTGDTTVLINNAGIEKFGTLLTTSPEDVRAIYETNVFGPIALVQAYAPVLAGHGGGAIINVHSALSFFSIPGVYSSTKSAFWGATNSLRVELASQGTQVLGAHLGYTDTPMIQALDVPKGDPRDVVNNIYTDLEAGAHESLADEIARGAHASLSAPIHERYAAQGITAA</sequence>
<dbReference type="EMBL" id="RCUY01000005">
    <property type="protein sequence ID" value="RLP82882.1"/>
    <property type="molecule type" value="Genomic_DNA"/>
</dbReference>
<dbReference type="PANTHER" id="PTHR44169">
    <property type="entry name" value="NADPH-DEPENDENT 1-ACYLDIHYDROXYACETONE PHOSPHATE REDUCTASE"/>
    <property type="match status" value="1"/>
</dbReference>